<feature type="domain" description="Aspartate carbamoyltransferase regulatory subunit N-terminal" evidence="4">
    <location>
        <begin position="3"/>
        <end position="37"/>
    </location>
</feature>
<dbReference type="GO" id="GO:0046872">
    <property type="term" value="F:metal ion binding"/>
    <property type="evidence" value="ECO:0007669"/>
    <property type="project" value="UniProtKB-KW"/>
</dbReference>
<dbReference type="GO" id="GO:0006207">
    <property type="term" value="P:'de novo' pyrimidine nucleobase biosynthetic process"/>
    <property type="evidence" value="ECO:0007669"/>
    <property type="project" value="InterPro"/>
</dbReference>
<dbReference type="InterPro" id="IPR020542">
    <property type="entry name" value="Asp_carbamoyltrfase_reg_C"/>
</dbReference>
<evidence type="ECO:0000256" key="1">
    <source>
        <dbReference type="ARBA" id="ARBA00022723"/>
    </source>
</evidence>
<evidence type="ECO:0000259" key="4">
    <source>
        <dbReference type="Pfam" id="PF01948"/>
    </source>
</evidence>
<dbReference type="InterPro" id="IPR002801">
    <property type="entry name" value="Asp_carbamoylTrfase_reg"/>
</dbReference>
<sequence>MKRKLLKKKELDLISMVSPDATINIVEKFAITEKFRVSLPENVEDLIKCQNQNCITNAKEPVKSVFKREKTGSRNNYR</sequence>
<feature type="non-terminal residue" evidence="6">
    <location>
        <position position="78"/>
    </location>
</feature>
<protein>
    <submittedName>
        <fullName evidence="6">Aspartate carbamoyltransferase regulatory subunit</fullName>
    </submittedName>
</protein>
<keyword evidence="3" id="KW-0665">Pyrimidine biosynthesis</keyword>
<dbReference type="Pfam" id="PF02748">
    <property type="entry name" value="PyrI_C"/>
    <property type="match status" value="1"/>
</dbReference>
<dbReference type="InterPro" id="IPR036793">
    <property type="entry name" value="Asp_carbatrfase_reg_N_sf"/>
</dbReference>
<dbReference type="Gene3D" id="3.30.70.140">
    <property type="entry name" value="Aspartate carbamoyltransferase regulatory subunit, N-terminal domain"/>
    <property type="match status" value="1"/>
</dbReference>
<dbReference type="InterPro" id="IPR020545">
    <property type="entry name" value="Asp_carbamoyltransf_reg_N"/>
</dbReference>
<name>T1AYV0_9ZZZZ</name>
<dbReference type="EMBL" id="AUZZ01001829">
    <property type="protein sequence ID" value="EQD62727.1"/>
    <property type="molecule type" value="Genomic_DNA"/>
</dbReference>
<evidence type="ECO:0000256" key="2">
    <source>
        <dbReference type="ARBA" id="ARBA00022833"/>
    </source>
</evidence>
<evidence type="ECO:0000259" key="5">
    <source>
        <dbReference type="Pfam" id="PF02748"/>
    </source>
</evidence>
<feature type="domain" description="Aspartate carbamoyltransferase regulatory subunit C-terminal" evidence="5">
    <location>
        <begin position="43"/>
        <end position="71"/>
    </location>
</feature>
<reference evidence="6" key="1">
    <citation type="submission" date="2013-08" db="EMBL/GenBank/DDBJ databases">
        <authorList>
            <person name="Mendez C."/>
            <person name="Richter M."/>
            <person name="Ferrer M."/>
            <person name="Sanchez J."/>
        </authorList>
    </citation>
    <scope>NUCLEOTIDE SEQUENCE</scope>
</reference>
<dbReference type="PANTHER" id="PTHR35805">
    <property type="entry name" value="ASPARTATE CARBAMOYLTRANSFERASE REGULATORY CHAIN"/>
    <property type="match status" value="1"/>
</dbReference>
<evidence type="ECO:0000313" key="6">
    <source>
        <dbReference type="EMBL" id="EQD62727.1"/>
    </source>
</evidence>
<organism evidence="6">
    <name type="scientific">mine drainage metagenome</name>
    <dbReference type="NCBI Taxonomy" id="410659"/>
    <lineage>
        <taxon>unclassified sequences</taxon>
        <taxon>metagenomes</taxon>
        <taxon>ecological metagenomes</taxon>
    </lineage>
</organism>
<accession>T1AYV0</accession>
<gene>
    <name evidence="6" type="ORF">B2A_02693</name>
</gene>
<dbReference type="AlphaFoldDB" id="T1AYV0"/>
<evidence type="ECO:0000256" key="3">
    <source>
        <dbReference type="ARBA" id="ARBA00022975"/>
    </source>
</evidence>
<keyword evidence="6" id="KW-0808">Transferase</keyword>
<dbReference type="GO" id="GO:0009347">
    <property type="term" value="C:aspartate carbamoyltransferase complex"/>
    <property type="evidence" value="ECO:0007669"/>
    <property type="project" value="InterPro"/>
</dbReference>
<dbReference type="Gene3D" id="2.30.30.20">
    <property type="entry name" value="Aspartate carbamoyltransferase regulatory subunit, C-terminal domain"/>
    <property type="match status" value="1"/>
</dbReference>
<proteinExistence type="predicted"/>
<dbReference type="Pfam" id="PF01948">
    <property type="entry name" value="PyrI"/>
    <property type="match status" value="1"/>
</dbReference>
<reference evidence="6" key="2">
    <citation type="journal article" date="2014" name="ISME J.">
        <title>Microbial stratification in low pH oxic and suboxic macroscopic growths along an acid mine drainage.</title>
        <authorList>
            <person name="Mendez-Garcia C."/>
            <person name="Mesa V."/>
            <person name="Sprenger R.R."/>
            <person name="Richter M."/>
            <person name="Diez M.S."/>
            <person name="Solano J."/>
            <person name="Bargiela R."/>
            <person name="Golyshina O.V."/>
            <person name="Manteca A."/>
            <person name="Ramos J.L."/>
            <person name="Gallego J.R."/>
            <person name="Llorente I."/>
            <person name="Martins Dos Santos V.A."/>
            <person name="Jensen O.N."/>
            <person name="Pelaez A.I."/>
            <person name="Sanchez J."/>
            <person name="Ferrer M."/>
        </authorList>
    </citation>
    <scope>NUCLEOTIDE SEQUENCE</scope>
</reference>
<dbReference type="SUPFAM" id="SSF54893">
    <property type="entry name" value="Aspartate carbamoyltransferase, Regulatory-chain, N-terminal domain"/>
    <property type="match status" value="1"/>
</dbReference>
<comment type="caution">
    <text evidence="6">The sequence shown here is derived from an EMBL/GenBank/DDBJ whole genome shotgun (WGS) entry which is preliminary data.</text>
</comment>
<keyword evidence="1" id="KW-0479">Metal-binding</keyword>
<dbReference type="SUPFAM" id="SSF57825">
    <property type="entry name" value="Aspartate carbamoyltransferase, Regulatory-chain, C-terminal domain"/>
    <property type="match status" value="1"/>
</dbReference>
<dbReference type="GO" id="GO:0016740">
    <property type="term" value="F:transferase activity"/>
    <property type="evidence" value="ECO:0007669"/>
    <property type="project" value="UniProtKB-KW"/>
</dbReference>
<dbReference type="InterPro" id="IPR036792">
    <property type="entry name" value="Asp_carbatrfase_reg_C_sf"/>
</dbReference>
<dbReference type="PANTHER" id="PTHR35805:SF1">
    <property type="entry name" value="ASPARTATE CARBAMOYLTRANSFERASE REGULATORY CHAIN"/>
    <property type="match status" value="1"/>
</dbReference>
<keyword evidence="2" id="KW-0862">Zinc</keyword>
<dbReference type="GO" id="GO:0006221">
    <property type="term" value="P:pyrimidine nucleotide biosynthetic process"/>
    <property type="evidence" value="ECO:0007669"/>
    <property type="project" value="UniProtKB-KW"/>
</dbReference>